<dbReference type="Gene3D" id="3.90.280.10">
    <property type="entry name" value="PEBP-like"/>
    <property type="match status" value="1"/>
</dbReference>
<organism evidence="1 2">
    <name type="scientific">Papaver somniferum</name>
    <name type="common">Opium poppy</name>
    <dbReference type="NCBI Taxonomy" id="3469"/>
    <lineage>
        <taxon>Eukaryota</taxon>
        <taxon>Viridiplantae</taxon>
        <taxon>Streptophyta</taxon>
        <taxon>Embryophyta</taxon>
        <taxon>Tracheophyta</taxon>
        <taxon>Spermatophyta</taxon>
        <taxon>Magnoliopsida</taxon>
        <taxon>Ranunculales</taxon>
        <taxon>Papaveraceae</taxon>
        <taxon>Papaveroideae</taxon>
        <taxon>Papaver</taxon>
    </lineage>
</organism>
<dbReference type="PANTHER" id="PTHR11362">
    <property type="entry name" value="PHOSPHATIDYLETHANOLAMINE-BINDING PROTEIN"/>
    <property type="match status" value="1"/>
</dbReference>
<evidence type="ECO:0000313" key="1">
    <source>
        <dbReference type="EMBL" id="RZC47087.1"/>
    </source>
</evidence>
<dbReference type="InterPro" id="IPR008914">
    <property type="entry name" value="PEBP"/>
</dbReference>
<proteinExistence type="predicted"/>
<accession>A0A4Y7IDS0</accession>
<dbReference type="CDD" id="cd00866">
    <property type="entry name" value="PEBP_euk"/>
    <property type="match status" value="1"/>
</dbReference>
<dbReference type="InterPro" id="IPR036610">
    <property type="entry name" value="PEBP-like_sf"/>
</dbReference>
<dbReference type="STRING" id="3469.A0A4Y7IDS0"/>
<keyword evidence="2" id="KW-1185">Reference proteome</keyword>
<dbReference type="Pfam" id="PF01161">
    <property type="entry name" value="PBP"/>
    <property type="match status" value="1"/>
</dbReference>
<dbReference type="OMA" id="GINYFEC"/>
<dbReference type="SUPFAM" id="SSF49777">
    <property type="entry name" value="PEBP-like"/>
    <property type="match status" value="1"/>
</dbReference>
<protein>
    <submittedName>
        <fullName evidence="1">Uncharacterized protein</fullName>
    </submittedName>
</protein>
<gene>
    <name evidence="1" type="ORF">C5167_040037</name>
</gene>
<dbReference type="InterPro" id="IPR035810">
    <property type="entry name" value="PEBP_euk"/>
</dbReference>
<dbReference type="Proteomes" id="UP000316621">
    <property type="component" value="Chromosome 1"/>
</dbReference>
<dbReference type="EMBL" id="CM010715">
    <property type="protein sequence ID" value="RZC47087.1"/>
    <property type="molecule type" value="Genomic_DNA"/>
</dbReference>
<name>A0A4Y7IDS0_PAPSO</name>
<dbReference type="Gramene" id="RZC47087">
    <property type="protein sequence ID" value="RZC47087"/>
    <property type="gene ID" value="C5167_040037"/>
</dbReference>
<dbReference type="OrthoDB" id="2506647at2759"/>
<dbReference type="AlphaFoldDB" id="A0A4Y7IDS0"/>
<evidence type="ECO:0000313" key="2">
    <source>
        <dbReference type="Proteomes" id="UP000316621"/>
    </source>
</evidence>
<reference evidence="1 2" key="1">
    <citation type="journal article" date="2018" name="Science">
        <title>The opium poppy genome and morphinan production.</title>
        <authorList>
            <person name="Guo L."/>
            <person name="Winzer T."/>
            <person name="Yang X."/>
            <person name="Li Y."/>
            <person name="Ning Z."/>
            <person name="He Z."/>
            <person name="Teodor R."/>
            <person name="Lu Y."/>
            <person name="Bowser T.A."/>
            <person name="Graham I.A."/>
            <person name="Ye K."/>
        </authorList>
    </citation>
    <scope>NUCLEOTIDE SEQUENCE [LARGE SCALE GENOMIC DNA]</scope>
    <source>
        <strain evidence="2">cv. HN1</strain>
        <tissue evidence="1">Leaves</tissue>
    </source>
</reference>
<sequence length="214" mass="23526">MMARSVQSLAVGKVIGDVVDMFTPSVELSVYYGSLKITNGCKLKPSVVSGKPTVFINNPHQSHQAQGNHFYDLHRSGSTNLYTLVMSDPDAPTPSEPSMKEWLHWVVVDIPEGCDSTRGREVVPYMEPRPPIGIHRYVFTLFQQKGPMVFGGPVLMSTRGDALMVGNSGHEDGETDLPCRAHFNTRNFAAQNGSDLPAAAVFFYAQKEPASKKR</sequence>
<dbReference type="PANTHER" id="PTHR11362:SF145">
    <property type="entry name" value="PROTEIN MOTHER OF FT AND TFL1-LIKE"/>
    <property type="match status" value="1"/>
</dbReference>